<keyword evidence="2" id="KW-1185">Reference proteome</keyword>
<dbReference type="RefSeq" id="WP_012120061.1">
    <property type="nucleotide sequence ID" value="NC_009767.1"/>
</dbReference>
<dbReference type="EMBL" id="CP000804">
    <property type="protein sequence ID" value="ABU57633.1"/>
    <property type="molecule type" value="Genomic_DNA"/>
</dbReference>
<dbReference type="HOGENOM" id="CLU_2131667_0_0_0"/>
<evidence type="ECO:0000313" key="1">
    <source>
        <dbReference type="EMBL" id="ABU57633.1"/>
    </source>
</evidence>
<organism evidence="1 2">
    <name type="scientific">Roseiflexus castenholzii (strain DSM 13941 / HLO8)</name>
    <dbReference type="NCBI Taxonomy" id="383372"/>
    <lineage>
        <taxon>Bacteria</taxon>
        <taxon>Bacillati</taxon>
        <taxon>Chloroflexota</taxon>
        <taxon>Chloroflexia</taxon>
        <taxon>Chloroflexales</taxon>
        <taxon>Roseiflexineae</taxon>
        <taxon>Roseiflexaceae</taxon>
        <taxon>Roseiflexus</taxon>
    </lineage>
</organism>
<accession>A7NJG3</accession>
<dbReference type="KEGG" id="rca:Rcas_1540"/>
<dbReference type="STRING" id="383372.Rcas_1540"/>
<reference evidence="1 2" key="1">
    <citation type="submission" date="2007-08" db="EMBL/GenBank/DDBJ databases">
        <title>Complete sequence of Roseiflexus castenholzii DSM 13941.</title>
        <authorList>
            <consortium name="US DOE Joint Genome Institute"/>
            <person name="Copeland A."/>
            <person name="Lucas S."/>
            <person name="Lapidus A."/>
            <person name="Barry K."/>
            <person name="Glavina del Rio T."/>
            <person name="Dalin E."/>
            <person name="Tice H."/>
            <person name="Pitluck S."/>
            <person name="Thompson L.S."/>
            <person name="Brettin T."/>
            <person name="Bruce D."/>
            <person name="Detter J.C."/>
            <person name="Han C."/>
            <person name="Tapia R."/>
            <person name="Schmutz J."/>
            <person name="Larimer F."/>
            <person name="Land M."/>
            <person name="Hauser L."/>
            <person name="Kyrpides N."/>
            <person name="Mikhailova N."/>
            <person name="Bryant D.A."/>
            <person name="Hanada S."/>
            <person name="Tsukatani Y."/>
            <person name="Richardson P."/>
        </authorList>
    </citation>
    <scope>NUCLEOTIDE SEQUENCE [LARGE SCALE GENOMIC DNA]</scope>
    <source>
        <strain evidence="2">DSM 13941 / HLO8</strain>
    </source>
</reference>
<dbReference type="AlphaFoldDB" id="A7NJG3"/>
<proteinExistence type="predicted"/>
<protein>
    <submittedName>
        <fullName evidence="1">Uncharacterized protein</fullName>
    </submittedName>
</protein>
<gene>
    <name evidence="1" type="ordered locus">Rcas_1540</name>
</gene>
<name>A7NJG3_ROSCS</name>
<dbReference type="Proteomes" id="UP000000263">
    <property type="component" value="Chromosome"/>
</dbReference>
<dbReference type="eggNOG" id="ENOG5032IQX">
    <property type="taxonomic scope" value="Bacteria"/>
</dbReference>
<evidence type="ECO:0000313" key="2">
    <source>
        <dbReference type="Proteomes" id="UP000000263"/>
    </source>
</evidence>
<sequence>MKRLLLALPALIAGGLWLWYRREKVMEGEGVVYLQSEHEHFHLHVDLPPGMEIEPGDTLEILTVPQTHGQTNGEMTYSSRIRLTKASSLRRELVKRSSLVEINELVEHP</sequence>
<dbReference type="OrthoDB" id="160512at2"/>